<feature type="domain" description="PucR C-terminal helix-turn-helix" evidence="3">
    <location>
        <begin position="486"/>
        <end position="543"/>
    </location>
</feature>
<name>A0ABW4HNG3_9BACI</name>
<dbReference type="SUPFAM" id="SSF46689">
    <property type="entry name" value="Homeodomain-like"/>
    <property type="match status" value="1"/>
</dbReference>
<dbReference type="Proteomes" id="UP001597221">
    <property type="component" value="Unassembled WGS sequence"/>
</dbReference>
<gene>
    <name evidence="5" type="ORF">ACFSBH_04555</name>
</gene>
<dbReference type="PANTHER" id="PTHR33744:SF1">
    <property type="entry name" value="DNA-BINDING TRANSCRIPTIONAL ACTIVATOR ADER"/>
    <property type="match status" value="1"/>
</dbReference>
<dbReference type="InterPro" id="IPR042070">
    <property type="entry name" value="PucR_C-HTH_sf"/>
</dbReference>
<evidence type="ECO:0000256" key="1">
    <source>
        <dbReference type="ARBA" id="ARBA00006754"/>
    </source>
</evidence>
<dbReference type="Pfam" id="PF07905">
    <property type="entry name" value="PucR"/>
    <property type="match status" value="1"/>
</dbReference>
<dbReference type="InterPro" id="IPR041522">
    <property type="entry name" value="CdaR_GGDEF"/>
</dbReference>
<reference evidence="6" key="1">
    <citation type="journal article" date="2019" name="Int. J. Syst. Evol. Microbiol.">
        <title>The Global Catalogue of Microorganisms (GCM) 10K type strain sequencing project: providing services to taxonomists for standard genome sequencing and annotation.</title>
        <authorList>
            <consortium name="The Broad Institute Genomics Platform"/>
            <consortium name="The Broad Institute Genome Sequencing Center for Infectious Disease"/>
            <person name="Wu L."/>
            <person name="Ma J."/>
        </authorList>
    </citation>
    <scope>NUCLEOTIDE SEQUENCE [LARGE SCALE GENOMIC DNA]</scope>
    <source>
        <strain evidence="6">CGMCC 1.12376</strain>
    </source>
</reference>
<proteinExistence type="inferred from homology"/>
<comment type="caution">
    <text evidence="5">The sequence shown here is derived from an EMBL/GenBank/DDBJ whole genome shotgun (WGS) entry which is preliminary data.</text>
</comment>
<evidence type="ECO:0000313" key="5">
    <source>
        <dbReference type="EMBL" id="MFD1606918.1"/>
    </source>
</evidence>
<dbReference type="InterPro" id="IPR012914">
    <property type="entry name" value="PucR_dom"/>
</dbReference>
<comment type="similarity">
    <text evidence="1">Belongs to the CdaR family.</text>
</comment>
<dbReference type="RefSeq" id="WP_379596253.1">
    <property type="nucleotide sequence ID" value="NZ_JBHUDE010000017.1"/>
</dbReference>
<dbReference type="Pfam" id="PF17853">
    <property type="entry name" value="GGDEF_2"/>
    <property type="match status" value="1"/>
</dbReference>
<evidence type="ECO:0000259" key="2">
    <source>
        <dbReference type="Pfam" id="PF07905"/>
    </source>
</evidence>
<accession>A0ABW4HNG3</accession>
<dbReference type="PANTHER" id="PTHR33744">
    <property type="entry name" value="CARBOHYDRATE DIACID REGULATOR"/>
    <property type="match status" value="1"/>
</dbReference>
<dbReference type="Pfam" id="PF13556">
    <property type="entry name" value="HTH_30"/>
    <property type="match status" value="1"/>
</dbReference>
<sequence length="566" mass="65415">MLHVRDIIELPLLKTSTLKTGKAVLNNKMVEWVSVIEYPVENFVRENEFVLTTGIGCHEDIDILLEFVKDVYDSGASALAIATGRYIFEIPDEIIRFAEERNFIIIELPWEIRFADIIQEVMRELNQIQQLDLKRSNGIPQKLIQMILDGKDLRQISSYVEQELNLPILVLNKKGKPVAGSADQSKVFAIRNQFKKQIKQEGSNHPLQSKIRVITDKEYNLYHLSIQTNGEHEGEICVLSDVNDPLNQEKIHIIEHATMASALWFTRNNVATEAEMHLQNEFLLKVIKDENLSEEYKTTKAEQFQCNLELPYECIVGYPENLDTLMEKDYNRNLNNENELEQMISYLKEELIYAAEAVKHQMLFAYEDDLIIIFLEVTKESTTDSVNHFLDLIERRLHHFFPGLTFSWGIGKHREGIGEFPKSFKKAKAALDMGRNQIGIGKRLKFDEMRMNRLLLNLAINEEVQEIIAGPLLPLIQYDEKRDMDLIHTFKGYNRNSGNVSQTARELNLHRQSLLYRLRKIESLTGLSLVNPDDLFLLDFSIRVWSTGVIKREQIEKSSPSPINGL</sequence>
<keyword evidence="6" id="KW-1185">Reference proteome</keyword>
<organism evidence="5 6">
    <name type="scientific">Oceanobacillus luteolus</name>
    <dbReference type="NCBI Taxonomy" id="1274358"/>
    <lineage>
        <taxon>Bacteria</taxon>
        <taxon>Bacillati</taxon>
        <taxon>Bacillota</taxon>
        <taxon>Bacilli</taxon>
        <taxon>Bacillales</taxon>
        <taxon>Bacillaceae</taxon>
        <taxon>Oceanobacillus</taxon>
    </lineage>
</organism>
<dbReference type="InterPro" id="IPR051448">
    <property type="entry name" value="CdaR-like_regulators"/>
</dbReference>
<feature type="domain" description="CdaR GGDEF-like" evidence="4">
    <location>
        <begin position="299"/>
        <end position="433"/>
    </location>
</feature>
<dbReference type="EMBL" id="JBHUDE010000017">
    <property type="protein sequence ID" value="MFD1606918.1"/>
    <property type="molecule type" value="Genomic_DNA"/>
</dbReference>
<dbReference type="Gene3D" id="1.10.10.2840">
    <property type="entry name" value="PucR C-terminal helix-turn-helix domain"/>
    <property type="match status" value="1"/>
</dbReference>
<feature type="domain" description="Purine catabolism PurC-like" evidence="2">
    <location>
        <begin position="6"/>
        <end position="125"/>
    </location>
</feature>
<dbReference type="InterPro" id="IPR009057">
    <property type="entry name" value="Homeodomain-like_sf"/>
</dbReference>
<dbReference type="InterPro" id="IPR025736">
    <property type="entry name" value="PucR_C-HTH_dom"/>
</dbReference>
<evidence type="ECO:0000259" key="3">
    <source>
        <dbReference type="Pfam" id="PF13556"/>
    </source>
</evidence>
<protein>
    <submittedName>
        <fullName evidence="5">PucR family transcriptional regulator</fullName>
    </submittedName>
</protein>
<evidence type="ECO:0000259" key="4">
    <source>
        <dbReference type="Pfam" id="PF17853"/>
    </source>
</evidence>
<evidence type="ECO:0000313" key="6">
    <source>
        <dbReference type="Proteomes" id="UP001597221"/>
    </source>
</evidence>